<dbReference type="EMBL" id="AZGE01000028">
    <property type="protein sequence ID" value="KRM14503.1"/>
    <property type="molecule type" value="Genomic_DNA"/>
</dbReference>
<dbReference type="Proteomes" id="UP000050973">
    <property type="component" value="Unassembled WGS sequence"/>
</dbReference>
<accession>A0A0R1W9N6</accession>
<comment type="caution">
    <text evidence="1">The sequence shown here is derived from an EMBL/GenBank/DDBJ whole genome shotgun (WGS) entry which is preliminary data.</text>
</comment>
<protein>
    <recommendedName>
        <fullName evidence="3">DNA-binding protein</fullName>
    </recommendedName>
</protein>
<evidence type="ECO:0008006" key="3">
    <source>
        <dbReference type="Google" id="ProtNLM"/>
    </source>
</evidence>
<name>A0A0R1W9N6_9LACO</name>
<dbReference type="Gene3D" id="1.20.1260.10">
    <property type="match status" value="1"/>
</dbReference>
<dbReference type="InterPro" id="IPR012347">
    <property type="entry name" value="Ferritin-like"/>
</dbReference>
<proteinExistence type="predicted"/>
<dbReference type="SUPFAM" id="SSF47240">
    <property type="entry name" value="Ferritin-like"/>
    <property type="match status" value="1"/>
</dbReference>
<dbReference type="PATRIC" id="fig|1423779.3.peg.1123"/>
<sequence>MTKEELYQAELKQADQDHHTPTAGAITGHILANLWLHQQKVNQARLYAKGCASLFINQKAAEWVATERQYFDRINTLLLSLGEAVPTTTAQFVEYAMLKEDGAEKYAPGKDQLFDLIKDFDTQLLFFQKAIALGKQEGKMKLVHTIVDLDDWMRAEILAGQNFLGNDLMEGRYQEEDDEDDD</sequence>
<organism evidence="1 2">
    <name type="scientific">Limosilactobacillus oris DSM 4864</name>
    <dbReference type="NCBI Taxonomy" id="1423779"/>
    <lineage>
        <taxon>Bacteria</taxon>
        <taxon>Bacillati</taxon>
        <taxon>Bacillota</taxon>
        <taxon>Bacilli</taxon>
        <taxon>Lactobacillales</taxon>
        <taxon>Lactobacillaceae</taxon>
        <taxon>Limosilactobacillus</taxon>
    </lineage>
</organism>
<dbReference type="InterPro" id="IPR009078">
    <property type="entry name" value="Ferritin-like_SF"/>
</dbReference>
<reference evidence="1 2" key="1">
    <citation type="journal article" date="2015" name="Genome Announc.">
        <title>Expanding the biotechnology potential of lactobacilli through comparative genomics of 213 strains and associated genera.</title>
        <authorList>
            <person name="Sun Z."/>
            <person name="Harris H.M."/>
            <person name="McCann A."/>
            <person name="Guo C."/>
            <person name="Argimon S."/>
            <person name="Zhang W."/>
            <person name="Yang X."/>
            <person name="Jeffery I.B."/>
            <person name="Cooney J.C."/>
            <person name="Kagawa T.F."/>
            <person name="Liu W."/>
            <person name="Song Y."/>
            <person name="Salvetti E."/>
            <person name="Wrobel A."/>
            <person name="Rasinkangas P."/>
            <person name="Parkhill J."/>
            <person name="Rea M.C."/>
            <person name="O'Sullivan O."/>
            <person name="Ritari J."/>
            <person name="Douillard F.P."/>
            <person name="Paul Ross R."/>
            <person name="Yang R."/>
            <person name="Briner A.E."/>
            <person name="Felis G.E."/>
            <person name="de Vos W.M."/>
            <person name="Barrangou R."/>
            <person name="Klaenhammer T.R."/>
            <person name="Caufield P.W."/>
            <person name="Cui Y."/>
            <person name="Zhang H."/>
            <person name="O'Toole P.W."/>
        </authorList>
    </citation>
    <scope>NUCLEOTIDE SEQUENCE [LARGE SCALE GENOMIC DNA]</scope>
    <source>
        <strain evidence="1 2">DSM 4864</strain>
    </source>
</reference>
<evidence type="ECO:0000313" key="1">
    <source>
        <dbReference type="EMBL" id="KRM14503.1"/>
    </source>
</evidence>
<dbReference type="RefSeq" id="WP_007124599.1">
    <property type="nucleotide sequence ID" value="NZ_AZGE01000028.1"/>
</dbReference>
<evidence type="ECO:0000313" key="2">
    <source>
        <dbReference type="Proteomes" id="UP000050973"/>
    </source>
</evidence>
<gene>
    <name evidence="1" type="ORF">FC49_GL001092</name>
</gene>
<dbReference type="AlphaFoldDB" id="A0A0R1W9N6"/>